<dbReference type="Proteomes" id="UP000762676">
    <property type="component" value="Unassembled WGS sequence"/>
</dbReference>
<keyword evidence="2" id="KW-1185">Reference proteome</keyword>
<dbReference type="EMBL" id="BMAT01008927">
    <property type="protein sequence ID" value="GFR95453.1"/>
    <property type="molecule type" value="Genomic_DNA"/>
</dbReference>
<protein>
    <submittedName>
        <fullName evidence="1">Uncharacterized protein</fullName>
    </submittedName>
</protein>
<accession>A0AAV4HB03</accession>
<name>A0AAV4HB03_9GAST</name>
<proteinExistence type="predicted"/>
<organism evidence="1 2">
    <name type="scientific">Elysia marginata</name>
    <dbReference type="NCBI Taxonomy" id="1093978"/>
    <lineage>
        <taxon>Eukaryota</taxon>
        <taxon>Metazoa</taxon>
        <taxon>Spiralia</taxon>
        <taxon>Lophotrochozoa</taxon>
        <taxon>Mollusca</taxon>
        <taxon>Gastropoda</taxon>
        <taxon>Heterobranchia</taxon>
        <taxon>Euthyneura</taxon>
        <taxon>Panpulmonata</taxon>
        <taxon>Sacoglossa</taxon>
        <taxon>Placobranchoidea</taxon>
        <taxon>Plakobranchidae</taxon>
        <taxon>Elysia</taxon>
    </lineage>
</organism>
<gene>
    <name evidence="1" type="ORF">ElyMa_004429100</name>
</gene>
<reference evidence="1 2" key="1">
    <citation type="journal article" date="2021" name="Elife">
        <title>Chloroplast acquisition without the gene transfer in kleptoplastic sea slugs, Plakobranchus ocellatus.</title>
        <authorList>
            <person name="Maeda T."/>
            <person name="Takahashi S."/>
            <person name="Yoshida T."/>
            <person name="Shimamura S."/>
            <person name="Takaki Y."/>
            <person name="Nagai Y."/>
            <person name="Toyoda A."/>
            <person name="Suzuki Y."/>
            <person name="Arimoto A."/>
            <person name="Ishii H."/>
            <person name="Satoh N."/>
            <person name="Nishiyama T."/>
            <person name="Hasebe M."/>
            <person name="Maruyama T."/>
            <person name="Minagawa J."/>
            <person name="Obokata J."/>
            <person name="Shigenobu S."/>
        </authorList>
    </citation>
    <scope>NUCLEOTIDE SEQUENCE [LARGE SCALE GENOMIC DNA]</scope>
</reference>
<dbReference type="AlphaFoldDB" id="A0AAV4HB03"/>
<evidence type="ECO:0000313" key="2">
    <source>
        <dbReference type="Proteomes" id="UP000762676"/>
    </source>
</evidence>
<sequence length="94" mass="10414">MLHGQAVTASQVFYLTFYFYLGANIQPGRWQCQTFLQNEAPTRCLTWPLVDVPGHSSGKQSLPDPAHYVTETNALLAFACGRLAGDRDHADSRS</sequence>
<comment type="caution">
    <text evidence="1">The sequence shown here is derived from an EMBL/GenBank/DDBJ whole genome shotgun (WGS) entry which is preliminary data.</text>
</comment>
<evidence type="ECO:0000313" key="1">
    <source>
        <dbReference type="EMBL" id="GFR95453.1"/>
    </source>
</evidence>